<evidence type="ECO:0000313" key="11">
    <source>
        <dbReference type="EMBL" id="QVY61128.1"/>
    </source>
</evidence>
<feature type="domain" description="RNA polymerase sigma factor 54 DNA-binding" evidence="9">
    <location>
        <begin position="283"/>
        <end position="441"/>
    </location>
</feature>
<comment type="similarity">
    <text evidence="1">Belongs to the sigma-54 factor family.</text>
</comment>
<evidence type="ECO:0000256" key="8">
    <source>
        <dbReference type="ARBA" id="ARBA00023163"/>
    </source>
</evidence>
<dbReference type="PIRSF" id="PIRSF000774">
    <property type="entry name" value="RpoN"/>
    <property type="match status" value="1"/>
</dbReference>
<dbReference type="Proteomes" id="UP000679247">
    <property type="component" value="Chromosome"/>
</dbReference>
<feature type="domain" description="RNA polymerase sigma factor 54 core-binding" evidence="10">
    <location>
        <begin position="81"/>
        <end position="268"/>
    </location>
</feature>
<name>A0ABX8F9N3_9BACI</name>
<dbReference type="PANTHER" id="PTHR32248">
    <property type="entry name" value="RNA POLYMERASE SIGMA-54 FACTOR"/>
    <property type="match status" value="1"/>
</dbReference>
<keyword evidence="5" id="KW-0805">Transcription regulation</keyword>
<accession>A0ABX8F9N3</accession>
<organism evidence="11 12">
    <name type="scientific">Cytobacillus gottheilii</name>
    <dbReference type="NCBI Taxonomy" id="859144"/>
    <lineage>
        <taxon>Bacteria</taxon>
        <taxon>Bacillati</taxon>
        <taxon>Bacillota</taxon>
        <taxon>Bacilli</taxon>
        <taxon>Bacillales</taxon>
        <taxon>Bacillaceae</taxon>
        <taxon>Cytobacillus</taxon>
    </lineage>
</organism>
<evidence type="ECO:0000256" key="4">
    <source>
        <dbReference type="ARBA" id="ARBA00022695"/>
    </source>
</evidence>
<dbReference type="Pfam" id="PF00309">
    <property type="entry name" value="Sigma54_AID"/>
    <property type="match status" value="1"/>
</dbReference>
<protein>
    <submittedName>
        <fullName evidence="11">RNA polymerase factor sigma-54</fullName>
    </submittedName>
</protein>
<evidence type="ECO:0000259" key="9">
    <source>
        <dbReference type="Pfam" id="PF04552"/>
    </source>
</evidence>
<reference evidence="11 12" key="1">
    <citation type="submission" date="2021-03" db="EMBL/GenBank/DDBJ databases">
        <title>The first data on the complete genome of the tetrodotoxin-producing bacterium.</title>
        <authorList>
            <person name="Melnikova D.I."/>
            <person name="Nijland R."/>
            <person name="Magarlamov T.Y."/>
        </authorList>
    </citation>
    <scope>NUCLEOTIDE SEQUENCE [LARGE SCALE GENOMIC DNA]</scope>
    <source>
        <strain evidence="11 12">1839</strain>
    </source>
</reference>
<evidence type="ECO:0000256" key="2">
    <source>
        <dbReference type="ARBA" id="ARBA00022478"/>
    </source>
</evidence>
<dbReference type="InterPro" id="IPR000394">
    <property type="entry name" value="RNA_pol_sigma_54"/>
</dbReference>
<keyword evidence="7" id="KW-0238">DNA-binding</keyword>
<proteinExistence type="inferred from homology"/>
<evidence type="ECO:0000256" key="6">
    <source>
        <dbReference type="ARBA" id="ARBA00023082"/>
    </source>
</evidence>
<dbReference type="PANTHER" id="PTHR32248:SF4">
    <property type="entry name" value="RNA POLYMERASE SIGMA-54 FACTOR"/>
    <property type="match status" value="1"/>
</dbReference>
<dbReference type="NCBIfam" id="TIGR02395">
    <property type="entry name" value="rpoN_sigma"/>
    <property type="match status" value="1"/>
</dbReference>
<dbReference type="PROSITE" id="PS00717">
    <property type="entry name" value="SIGMA54_1"/>
    <property type="match status" value="1"/>
</dbReference>
<keyword evidence="4" id="KW-0548">Nucleotidyltransferase</keyword>
<keyword evidence="3" id="KW-0808">Transferase</keyword>
<dbReference type="Pfam" id="PF04963">
    <property type="entry name" value="Sigma54_CBD"/>
    <property type="match status" value="1"/>
</dbReference>
<dbReference type="Gene3D" id="1.10.10.60">
    <property type="entry name" value="Homeodomain-like"/>
    <property type="match status" value="1"/>
</dbReference>
<dbReference type="EMBL" id="CP071709">
    <property type="protein sequence ID" value="QVY61128.1"/>
    <property type="molecule type" value="Genomic_DNA"/>
</dbReference>
<keyword evidence="12" id="KW-1185">Reference proteome</keyword>
<dbReference type="Pfam" id="PF04552">
    <property type="entry name" value="Sigma54_DBD"/>
    <property type="match status" value="1"/>
</dbReference>
<dbReference type="InterPro" id="IPR007634">
    <property type="entry name" value="RNA_pol_sigma_54_DNA-bd"/>
</dbReference>
<dbReference type="InterPro" id="IPR038709">
    <property type="entry name" value="RpoN_core-bd_sf"/>
</dbReference>
<evidence type="ECO:0000256" key="1">
    <source>
        <dbReference type="ARBA" id="ARBA00008798"/>
    </source>
</evidence>
<evidence type="ECO:0000256" key="3">
    <source>
        <dbReference type="ARBA" id="ARBA00022679"/>
    </source>
</evidence>
<keyword evidence="8" id="KW-0804">Transcription</keyword>
<evidence type="ECO:0000259" key="10">
    <source>
        <dbReference type="Pfam" id="PF04963"/>
    </source>
</evidence>
<dbReference type="PRINTS" id="PR00045">
    <property type="entry name" value="SIGMA54FCT"/>
</dbReference>
<dbReference type="InterPro" id="IPR007046">
    <property type="entry name" value="RNA_pol_sigma_54_core-bd"/>
</dbReference>
<evidence type="ECO:0000256" key="5">
    <source>
        <dbReference type="ARBA" id="ARBA00023015"/>
    </source>
</evidence>
<dbReference type="PROSITE" id="PS50044">
    <property type="entry name" value="SIGMA54_3"/>
    <property type="match status" value="1"/>
</dbReference>
<keyword evidence="6" id="KW-0731">Sigma factor</keyword>
<sequence length="443" mass="50955">MDLKVGLWQQQTLKLAMTQELKQSIELLQFNSQELTAFLEEKALENPLMELNSNFVKTMDPRAQQIKKSKLKQNQDKENWIEQLAVSVQQLDDYLIQQLPTHLTEPEKKIILHFIYSLDENGYLYNIDLPQVAQLYGAEAETVEEQLDLLQHLEPAGIGARSLQECLLLQLERLVPVNEMAEEIIRQQFQLFADKKWKPLAKEIKADIKEIQAVYDLVQTLNPKPGASFASEKPAYIIPDVIVYSEQNGLHVQLYDESIPSISYNEGYAKKLLSAGDQQVGRYLQNRQQDYQWIKRSIEQRKETILKVTKKIAERQPQFFQKGPAFIKPMTMKEIADELEIHESTVSRAVRGKYMQTPFGTFELRTFFVSMIKTAGNADASSEEAKAAIHKLISSENKQKPLSDQEIANLLKTESGFVISRRTAAKYREQLGILSSSKRKRYD</sequence>
<evidence type="ECO:0000313" key="12">
    <source>
        <dbReference type="Proteomes" id="UP000679247"/>
    </source>
</evidence>
<keyword evidence="2" id="KW-0240">DNA-directed RNA polymerase</keyword>
<gene>
    <name evidence="11" type="primary">rpoN</name>
    <name evidence="11" type="ORF">J1899_19530</name>
</gene>
<dbReference type="RefSeq" id="WP_214476092.1">
    <property type="nucleotide sequence ID" value="NZ_CP071709.1"/>
</dbReference>
<dbReference type="Gene3D" id="1.10.10.1330">
    <property type="entry name" value="RNA polymerase sigma-54 factor, core-binding domain"/>
    <property type="match status" value="1"/>
</dbReference>
<evidence type="ECO:0000256" key="7">
    <source>
        <dbReference type="ARBA" id="ARBA00023125"/>
    </source>
</evidence>